<feature type="region of interest" description="Disordered" evidence="1">
    <location>
        <begin position="521"/>
        <end position="540"/>
    </location>
</feature>
<keyword evidence="3" id="KW-1185">Reference proteome</keyword>
<protein>
    <submittedName>
        <fullName evidence="2">Uncharacterized protein</fullName>
    </submittedName>
</protein>
<comment type="caution">
    <text evidence="2">The sequence shown here is derived from an EMBL/GenBank/DDBJ whole genome shotgun (WGS) entry which is preliminary data.</text>
</comment>
<reference evidence="3" key="1">
    <citation type="journal article" date="2012" name="Science">
        <title>The Paleozoic origin of enzymatic lignin decomposition reconstructed from 31 fungal genomes.</title>
        <authorList>
            <person name="Floudas D."/>
            <person name="Binder M."/>
            <person name="Riley R."/>
            <person name="Barry K."/>
            <person name="Blanchette R.A."/>
            <person name="Henrissat B."/>
            <person name="Martinez A.T."/>
            <person name="Otillar R."/>
            <person name="Spatafora J.W."/>
            <person name="Yadav J.S."/>
            <person name="Aerts A."/>
            <person name="Benoit I."/>
            <person name="Boyd A."/>
            <person name="Carlson A."/>
            <person name="Copeland A."/>
            <person name="Coutinho P.M."/>
            <person name="de Vries R.P."/>
            <person name="Ferreira P."/>
            <person name="Findley K."/>
            <person name="Foster B."/>
            <person name="Gaskell J."/>
            <person name="Glotzer D."/>
            <person name="Gorecki P."/>
            <person name="Heitman J."/>
            <person name="Hesse C."/>
            <person name="Hori C."/>
            <person name="Igarashi K."/>
            <person name="Jurgens J.A."/>
            <person name="Kallen N."/>
            <person name="Kersten P."/>
            <person name="Kohler A."/>
            <person name="Kuees U."/>
            <person name="Kumar T.K.A."/>
            <person name="Kuo A."/>
            <person name="LaButti K."/>
            <person name="Larrondo L.F."/>
            <person name="Lindquist E."/>
            <person name="Ling A."/>
            <person name="Lombard V."/>
            <person name="Lucas S."/>
            <person name="Lundell T."/>
            <person name="Martin R."/>
            <person name="McLaughlin D.J."/>
            <person name="Morgenstern I."/>
            <person name="Morin E."/>
            <person name="Murat C."/>
            <person name="Nagy L.G."/>
            <person name="Nolan M."/>
            <person name="Ohm R.A."/>
            <person name="Patyshakuliyeva A."/>
            <person name="Rokas A."/>
            <person name="Ruiz-Duenas F.J."/>
            <person name="Sabat G."/>
            <person name="Salamov A."/>
            <person name="Samejima M."/>
            <person name="Schmutz J."/>
            <person name="Slot J.C."/>
            <person name="St John F."/>
            <person name="Stenlid J."/>
            <person name="Sun H."/>
            <person name="Sun S."/>
            <person name="Syed K."/>
            <person name="Tsang A."/>
            <person name="Wiebenga A."/>
            <person name="Young D."/>
            <person name="Pisabarro A."/>
            <person name="Eastwood D.C."/>
            <person name="Martin F."/>
            <person name="Cullen D."/>
            <person name="Grigoriev I.V."/>
            <person name="Hibbett D.S."/>
        </authorList>
    </citation>
    <scope>NUCLEOTIDE SEQUENCE [LARGE SCALE GENOMIC DNA]</scope>
    <source>
        <strain evidence="3">RWD-64-598 SS2</strain>
    </source>
</reference>
<feature type="region of interest" description="Disordered" evidence="1">
    <location>
        <begin position="312"/>
        <end position="466"/>
    </location>
</feature>
<dbReference type="RefSeq" id="XP_007770326.1">
    <property type="nucleotide sequence ID" value="XM_007772136.1"/>
</dbReference>
<dbReference type="AlphaFoldDB" id="A0A5M3MLB8"/>
<feature type="compositionally biased region" description="Basic and acidic residues" evidence="1">
    <location>
        <begin position="360"/>
        <end position="371"/>
    </location>
</feature>
<feature type="compositionally biased region" description="Polar residues" evidence="1">
    <location>
        <begin position="430"/>
        <end position="460"/>
    </location>
</feature>
<evidence type="ECO:0000256" key="1">
    <source>
        <dbReference type="SAM" id="MobiDB-lite"/>
    </source>
</evidence>
<gene>
    <name evidence="2" type="ORF">CONPUDRAFT_155407</name>
</gene>
<name>A0A5M3MLB8_CONPW</name>
<sequence length="540" mass="58834">MRAEAGFAIIFIVNNIPKHPMATDDDIHSVEVDADEAPSYELATRDPEKLHSVIKGLKRDLDAMRGENVGLRGQIQAYENIITRLGTGRPDAALTTSPLGSTPQAQDPTSPLNLDFNAFLTRARTTFHTSKTGPDTLSGGLLFEGPLELEEAEFSLVSSWHSLEFHNKKKERRAAAAALGRPVNPTDDSEGAAPAPAPAPGRLRGNRQLREGVNHTHEDLQTKDGTPIDGRAVEAILKMAKEAFRFIGKLRQPAYTWTKLPIEDRNWWIETMERLYPVLRLCYSHWKAKAIAMQVYPSLKSEWITMGWLASEPESGRSSKRAKTTSLVPAHVSEHSDGHESTPICSSDGTNDTTPSNQDAPRRARQYDDPFARPANGTDIPPESSPDSATAHSRTTTGAATEITEASTASASNTANATEHAEGVSPTAPPLSTSGPTNTSELAVSTSGSARATMASTNPTRGRLMHEPPVIVSGRSLWGAKRWWRTHGGEPHATWGHFLNCWGALTKDEKETWNKSCSLFKKGKWTDPEPTPPPSDSPNI</sequence>
<dbReference type="EMBL" id="JH711580">
    <property type="protein sequence ID" value="EIW80032.1"/>
    <property type="molecule type" value="Genomic_DNA"/>
</dbReference>
<dbReference type="OMA" id="HESTPIC"/>
<feature type="compositionally biased region" description="Polar residues" evidence="1">
    <location>
        <begin position="343"/>
        <end position="359"/>
    </location>
</feature>
<accession>A0A5M3MLB8</accession>
<evidence type="ECO:0000313" key="2">
    <source>
        <dbReference type="EMBL" id="EIW80032.1"/>
    </source>
</evidence>
<dbReference type="OrthoDB" id="2755474at2759"/>
<dbReference type="GeneID" id="19203429"/>
<organism evidence="2 3">
    <name type="scientific">Coniophora puteana (strain RWD-64-598)</name>
    <name type="common">Brown rot fungus</name>
    <dbReference type="NCBI Taxonomy" id="741705"/>
    <lineage>
        <taxon>Eukaryota</taxon>
        <taxon>Fungi</taxon>
        <taxon>Dikarya</taxon>
        <taxon>Basidiomycota</taxon>
        <taxon>Agaricomycotina</taxon>
        <taxon>Agaricomycetes</taxon>
        <taxon>Agaricomycetidae</taxon>
        <taxon>Boletales</taxon>
        <taxon>Coniophorineae</taxon>
        <taxon>Coniophoraceae</taxon>
        <taxon>Coniophora</taxon>
    </lineage>
</organism>
<feature type="region of interest" description="Disordered" evidence="1">
    <location>
        <begin position="176"/>
        <end position="205"/>
    </location>
</feature>
<evidence type="ECO:0000313" key="3">
    <source>
        <dbReference type="Proteomes" id="UP000053558"/>
    </source>
</evidence>
<feature type="compositionally biased region" description="Low complexity" evidence="1">
    <location>
        <begin position="393"/>
        <end position="418"/>
    </location>
</feature>
<dbReference type="Proteomes" id="UP000053558">
    <property type="component" value="Unassembled WGS sequence"/>
</dbReference>
<dbReference type="KEGG" id="cput:CONPUDRAFT_155407"/>
<proteinExistence type="predicted"/>
<feature type="compositionally biased region" description="Pro residues" evidence="1">
    <location>
        <begin position="529"/>
        <end position="540"/>
    </location>
</feature>